<dbReference type="STRING" id="246191.SAMN05660337_0199"/>
<feature type="domain" description="EamA" evidence="7">
    <location>
        <begin position="9"/>
        <end position="141"/>
    </location>
</feature>
<keyword evidence="5 6" id="KW-0472">Membrane</keyword>
<keyword evidence="9" id="KW-1185">Reference proteome</keyword>
<dbReference type="EMBL" id="FNGA01000001">
    <property type="protein sequence ID" value="SDK35918.1"/>
    <property type="molecule type" value="Genomic_DNA"/>
</dbReference>
<feature type="transmembrane region" description="Helical" evidence="6">
    <location>
        <begin position="219"/>
        <end position="241"/>
    </location>
</feature>
<sequence length="309" mass="33589">MFKNRRYYGMACALLATMLWAGAFVVARLAVGQISPMTLGATRWFIALLILCTFTLPRVKKEWHVAKKFLPQIIAAALTGVAAYSPLSYFAAQTTSAINLSLISVTTPIFIVIISSIMGQKQSSNTWIGCTIALFGSFYLVCNGDIERLVGLHFAAGDILMLLAAVGFAIYSLILRKIPEGLSQITIMSLMSFFAVLMLIPCVIWESTQPSMIFNMNGIVFFSIVFSAVCSSVIAWLTWNIGLENAGPATSGMIYYSLPLWGGLFAFLFLGETMGMVHLVSGIMIIGGIFWASRSPKTTPAKDALPNEA</sequence>
<evidence type="ECO:0000313" key="9">
    <source>
        <dbReference type="Proteomes" id="UP000199053"/>
    </source>
</evidence>
<keyword evidence="2" id="KW-1003">Cell membrane</keyword>
<feature type="transmembrane region" description="Helical" evidence="6">
    <location>
        <begin position="152"/>
        <end position="175"/>
    </location>
</feature>
<evidence type="ECO:0000256" key="3">
    <source>
        <dbReference type="ARBA" id="ARBA00022692"/>
    </source>
</evidence>
<feature type="transmembrane region" description="Helical" evidence="6">
    <location>
        <begin position="126"/>
        <end position="146"/>
    </location>
</feature>
<keyword evidence="4 6" id="KW-1133">Transmembrane helix</keyword>
<feature type="transmembrane region" description="Helical" evidence="6">
    <location>
        <begin position="276"/>
        <end position="293"/>
    </location>
</feature>
<dbReference type="OrthoDB" id="4167046at2"/>
<feature type="transmembrane region" description="Helical" evidence="6">
    <location>
        <begin position="187"/>
        <end position="207"/>
    </location>
</feature>
<dbReference type="SUPFAM" id="SSF103481">
    <property type="entry name" value="Multidrug resistance efflux transporter EmrE"/>
    <property type="match status" value="2"/>
</dbReference>
<dbReference type="RefSeq" id="WP_092157361.1">
    <property type="nucleotide sequence ID" value="NZ_FNGA01000001.1"/>
</dbReference>
<accession>A0A1G9B8W1</accession>
<evidence type="ECO:0000259" key="7">
    <source>
        <dbReference type="Pfam" id="PF00892"/>
    </source>
</evidence>
<evidence type="ECO:0000313" key="8">
    <source>
        <dbReference type="EMBL" id="SDK35918.1"/>
    </source>
</evidence>
<evidence type="ECO:0000256" key="4">
    <source>
        <dbReference type="ARBA" id="ARBA00022989"/>
    </source>
</evidence>
<feature type="transmembrane region" description="Helical" evidence="6">
    <location>
        <begin position="37"/>
        <end position="57"/>
    </location>
</feature>
<evidence type="ECO:0000256" key="5">
    <source>
        <dbReference type="ARBA" id="ARBA00023136"/>
    </source>
</evidence>
<protein>
    <submittedName>
        <fullName evidence="8">Permease of the drug/metabolite transporter (DMT) superfamily</fullName>
    </submittedName>
</protein>
<feature type="transmembrane region" description="Helical" evidence="6">
    <location>
        <begin position="253"/>
        <end position="270"/>
    </location>
</feature>
<dbReference type="InterPro" id="IPR000620">
    <property type="entry name" value="EamA_dom"/>
</dbReference>
<name>A0A1G9B8W1_9BACT</name>
<feature type="transmembrane region" description="Helical" evidence="6">
    <location>
        <begin position="69"/>
        <end position="91"/>
    </location>
</feature>
<proteinExistence type="predicted"/>
<dbReference type="PANTHER" id="PTHR42920">
    <property type="entry name" value="OS03G0707200 PROTEIN-RELATED"/>
    <property type="match status" value="1"/>
</dbReference>
<keyword evidence="3 6" id="KW-0812">Transmembrane</keyword>
<gene>
    <name evidence="8" type="ORF">SAMN05660337_0199</name>
</gene>
<dbReference type="PANTHER" id="PTHR42920:SF11">
    <property type="entry name" value="INNER MEMBRANE PROTEIN YTFF"/>
    <property type="match status" value="1"/>
</dbReference>
<dbReference type="InterPro" id="IPR037185">
    <property type="entry name" value="EmrE-like"/>
</dbReference>
<organism evidence="8 9">
    <name type="scientific">Maridesulfovibrio ferrireducens</name>
    <dbReference type="NCBI Taxonomy" id="246191"/>
    <lineage>
        <taxon>Bacteria</taxon>
        <taxon>Pseudomonadati</taxon>
        <taxon>Thermodesulfobacteriota</taxon>
        <taxon>Desulfovibrionia</taxon>
        <taxon>Desulfovibrionales</taxon>
        <taxon>Desulfovibrionaceae</taxon>
        <taxon>Maridesulfovibrio</taxon>
    </lineage>
</organism>
<evidence type="ECO:0000256" key="6">
    <source>
        <dbReference type="SAM" id="Phobius"/>
    </source>
</evidence>
<comment type="subcellular location">
    <subcellularLocation>
        <location evidence="1">Cell membrane</location>
        <topology evidence="1">Multi-pass membrane protein</topology>
    </subcellularLocation>
</comment>
<dbReference type="Pfam" id="PF00892">
    <property type="entry name" value="EamA"/>
    <property type="match status" value="2"/>
</dbReference>
<feature type="transmembrane region" description="Helical" evidence="6">
    <location>
        <begin position="97"/>
        <end position="119"/>
    </location>
</feature>
<evidence type="ECO:0000256" key="1">
    <source>
        <dbReference type="ARBA" id="ARBA00004651"/>
    </source>
</evidence>
<dbReference type="Proteomes" id="UP000199053">
    <property type="component" value="Unassembled WGS sequence"/>
</dbReference>
<dbReference type="GO" id="GO:0005886">
    <property type="term" value="C:plasma membrane"/>
    <property type="evidence" value="ECO:0007669"/>
    <property type="project" value="UniProtKB-SubCell"/>
</dbReference>
<feature type="domain" description="EamA" evidence="7">
    <location>
        <begin position="156"/>
        <end position="293"/>
    </location>
</feature>
<dbReference type="AlphaFoldDB" id="A0A1G9B8W1"/>
<dbReference type="InterPro" id="IPR051258">
    <property type="entry name" value="Diverse_Substrate_Transporter"/>
</dbReference>
<reference evidence="9" key="1">
    <citation type="submission" date="2016-10" db="EMBL/GenBank/DDBJ databases">
        <authorList>
            <person name="Varghese N."/>
            <person name="Submissions S."/>
        </authorList>
    </citation>
    <scope>NUCLEOTIDE SEQUENCE [LARGE SCALE GENOMIC DNA]</scope>
    <source>
        <strain evidence="9">DSM 16995</strain>
    </source>
</reference>
<evidence type="ECO:0000256" key="2">
    <source>
        <dbReference type="ARBA" id="ARBA00022475"/>
    </source>
</evidence>